<proteinExistence type="predicted"/>
<reference evidence="3" key="1">
    <citation type="submission" date="2023-09" db="EMBL/GenBank/DDBJ databases">
        <title>Paenibacillus sp. chi10 Genome sequencing and assembly.</title>
        <authorList>
            <person name="Kim I."/>
        </authorList>
    </citation>
    <scope>NUCLEOTIDE SEQUENCE [LARGE SCALE GENOMIC DNA]</scope>
    <source>
        <strain evidence="3">chi10</strain>
    </source>
</reference>
<keyword evidence="1" id="KW-0812">Transmembrane</keyword>
<evidence type="ECO:0000313" key="2">
    <source>
        <dbReference type="EMBL" id="MDT8978817.1"/>
    </source>
</evidence>
<feature type="transmembrane region" description="Helical" evidence="1">
    <location>
        <begin position="97"/>
        <end position="118"/>
    </location>
</feature>
<comment type="caution">
    <text evidence="2">The sequence shown here is derived from an EMBL/GenBank/DDBJ whole genome shotgun (WGS) entry which is preliminary data.</text>
</comment>
<keyword evidence="1" id="KW-0472">Membrane</keyword>
<sequence length="121" mass="13563">MAKPKGKTEERQFLLIGSVVMLLTLAPLLSSIVLDGAQITFWSTFIQFYLIFTMVSLSDLIILDWFIFCIITPSFIIIPGTQGARGYKNFRFHFTGFLKGAIIYGAFSLILAGIRIAVTYI</sequence>
<organism evidence="2 3">
    <name type="scientific">Paenibacillus suaedae</name>
    <dbReference type="NCBI Taxonomy" id="3077233"/>
    <lineage>
        <taxon>Bacteria</taxon>
        <taxon>Bacillati</taxon>
        <taxon>Bacillota</taxon>
        <taxon>Bacilli</taxon>
        <taxon>Bacillales</taxon>
        <taxon>Paenibacillaceae</taxon>
        <taxon>Paenibacillus</taxon>
    </lineage>
</organism>
<keyword evidence="3" id="KW-1185">Reference proteome</keyword>
<evidence type="ECO:0000313" key="3">
    <source>
        <dbReference type="Proteomes" id="UP001250538"/>
    </source>
</evidence>
<evidence type="ECO:0000256" key="1">
    <source>
        <dbReference type="SAM" id="Phobius"/>
    </source>
</evidence>
<accession>A0AAJ2K271</accession>
<dbReference type="AlphaFoldDB" id="A0AAJ2K271"/>
<gene>
    <name evidence="2" type="ORF">RQP50_21505</name>
</gene>
<feature type="transmembrane region" description="Helical" evidence="1">
    <location>
        <begin position="12"/>
        <end position="34"/>
    </location>
</feature>
<dbReference type="RefSeq" id="WP_139295434.1">
    <property type="nucleotide sequence ID" value="NZ_JAVYAA010000006.1"/>
</dbReference>
<protein>
    <submittedName>
        <fullName evidence="2">Uncharacterized protein</fullName>
    </submittedName>
</protein>
<dbReference type="EMBL" id="JAVYAA010000006">
    <property type="protein sequence ID" value="MDT8978817.1"/>
    <property type="molecule type" value="Genomic_DNA"/>
</dbReference>
<feature type="transmembrane region" description="Helical" evidence="1">
    <location>
        <begin position="46"/>
        <end position="76"/>
    </location>
</feature>
<keyword evidence="1" id="KW-1133">Transmembrane helix</keyword>
<name>A0AAJ2K271_9BACL</name>
<dbReference type="Proteomes" id="UP001250538">
    <property type="component" value="Unassembled WGS sequence"/>
</dbReference>